<dbReference type="EMBL" id="AOGT01000466">
    <property type="protein sequence ID" value="EMG49847.1"/>
    <property type="molecule type" value="Genomic_DNA"/>
</dbReference>
<name>M3HQS0_CANMX</name>
<dbReference type="Proteomes" id="UP000011777">
    <property type="component" value="Unassembled WGS sequence"/>
</dbReference>
<feature type="transmembrane region" description="Helical" evidence="2">
    <location>
        <begin position="271"/>
        <end position="291"/>
    </location>
</feature>
<feature type="transmembrane region" description="Helical" evidence="2">
    <location>
        <begin position="311"/>
        <end position="329"/>
    </location>
</feature>
<dbReference type="PANTHER" id="PTHR36819">
    <property type="entry name" value="REGULATOR OF PHOSPHOLIPASE D SRF1"/>
    <property type="match status" value="1"/>
</dbReference>
<gene>
    <name evidence="3" type="ORF">G210_5306</name>
</gene>
<comment type="caution">
    <text evidence="3">The sequence shown here is derived from an EMBL/GenBank/DDBJ whole genome shotgun (WGS) entry which is preliminary data.</text>
</comment>
<keyword evidence="2" id="KW-0472">Membrane</keyword>
<dbReference type="PANTHER" id="PTHR36819:SF1">
    <property type="entry name" value="REGULATOR OF PHOSPHOLIPASE D SRF1"/>
    <property type="match status" value="1"/>
</dbReference>
<feature type="transmembrane region" description="Helical" evidence="2">
    <location>
        <begin position="233"/>
        <end position="256"/>
    </location>
</feature>
<dbReference type="GO" id="GO:0071944">
    <property type="term" value="C:cell periphery"/>
    <property type="evidence" value="ECO:0007669"/>
    <property type="project" value="TreeGrafter"/>
</dbReference>
<dbReference type="OMA" id="YDDEWVC"/>
<feature type="compositionally biased region" description="Low complexity" evidence="1">
    <location>
        <begin position="14"/>
        <end position="27"/>
    </location>
</feature>
<evidence type="ECO:0000313" key="4">
    <source>
        <dbReference type="Proteomes" id="UP000011777"/>
    </source>
</evidence>
<keyword evidence="4" id="KW-1185">Reference proteome</keyword>
<dbReference type="HOGENOM" id="CLU_027163_1_0_1"/>
<dbReference type="OrthoDB" id="2589563at2759"/>
<organism evidence="3 4">
    <name type="scientific">Candida maltosa (strain Xu316)</name>
    <name type="common">Yeast</name>
    <dbReference type="NCBI Taxonomy" id="1245528"/>
    <lineage>
        <taxon>Eukaryota</taxon>
        <taxon>Fungi</taxon>
        <taxon>Dikarya</taxon>
        <taxon>Ascomycota</taxon>
        <taxon>Saccharomycotina</taxon>
        <taxon>Pichiomycetes</taxon>
        <taxon>Debaryomycetaceae</taxon>
        <taxon>Candida/Lodderomyces clade</taxon>
        <taxon>Candida</taxon>
    </lineage>
</organism>
<feature type="region of interest" description="Disordered" evidence="1">
    <location>
        <begin position="1"/>
        <end position="41"/>
    </location>
</feature>
<evidence type="ECO:0000256" key="2">
    <source>
        <dbReference type="SAM" id="Phobius"/>
    </source>
</evidence>
<accession>M3HQS0</accession>
<evidence type="ECO:0000313" key="3">
    <source>
        <dbReference type="EMBL" id="EMG49847.1"/>
    </source>
</evidence>
<reference evidence="3 4" key="1">
    <citation type="submission" date="2013-02" db="EMBL/GenBank/DDBJ databases">
        <title>Genome sequence of Candida maltosa Xu316, a potential industrial strain for xylitol and ethanol production.</title>
        <authorList>
            <person name="Yu J."/>
            <person name="Wang Q."/>
            <person name="Geng X."/>
            <person name="Bao W."/>
            <person name="He P."/>
            <person name="Cai J."/>
        </authorList>
    </citation>
    <scope>NUCLEOTIDE SEQUENCE [LARGE SCALE GENOMIC DNA]</scope>
    <source>
        <strain evidence="4">Xu316</strain>
    </source>
</reference>
<protein>
    <submittedName>
        <fullName evidence="3">Putative membrane protein, putative</fullName>
    </submittedName>
</protein>
<keyword evidence="2" id="KW-0812">Transmembrane</keyword>
<keyword evidence="2" id="KW-1133">Transmembrane helix</keyword>
<sequence length="401" mass="45100">MNEKENIPDSRQGTTRNRATTTSSSSGTDRHHSSPTAESIDIPLNPFADVVISSYSHKANVIPPYVLDTISKAYHKENLQHTSTNISDQMTTKTLAGDSETEKHQSIYNGMTQDPYIRSIDGSWWRFMQSIRHQTAYTNDQLRYDPEILQEYDLNGSWGGDERLKKEFANSISGGGVIQDVARGRFFGLFTKKIGGENDTRVRSTAGYWMGENRSQLKPNLKKIFLFNPLVPLLLRMLIIVFCAIALALAGSIFIFSKSKYDGHSVEQQPSTIMALVVESCALVYVIYIAYDEYTGKPLGLREPMSKMRLILLDLLFIIFSAANLSLAFNTMNDDEWVCRVNNTPGLAEIGLVFPTISSICRRQRALASFLFMVLVLWVLTFTVSLLRVIDRVNTPGPRNV</sequence>
<dbReference type="InterPro" id="IPR037737">
    <property type="entry name" value="Srf1"/>
</dbReference>
<dbReference type="eggNOG" id="ENOG502QPXG">
    <property type="taxonomic scope" value="Eukaryota"/>
</dbReference>
<dbReference type="AlphaFoldDB" id="M3HQS0"/>
<dbReference type="GO" id="GO:0000324">
    <property type="term" value="C:fungal-type vacuole"/>
    <property type="evidence" value="ECO:0007669"/>
    <property type="project" value="TreeGrafter"/>
</dbReference>
<evidence type="ECO:0000256" key="1">
    <source>
        <dbReference type="SAM" id="MobiDB-lite"/>
    </source>
</evidence>
<proteinExistence type="predicted"/>
<feature type="transmembrane region" description="Helical" evidence="2">
    <location>
        <begin position="366"/>
        <end position="390"/>
    </location>
</feature>